<dbReference type="SUPFAM" id="SSF48662">
    <property type="entry name" value="Ribosomal protein L39e"/>
    <property type="match status" value="1"/>
</dbReference>
<dbReference type="InParanoid" id="A0A2P6MSL1"/>
<keyword evidence="6" id="KW-1185">Reference proteome</keyword>
<dbReference type="Proteomes" id="UP000241769">
    <property type="component" value="Unassembled WGS sequence"/>
</dbReference>
<dbReference type="FunFam" id="1.10.1620.10:FF:000001">
    <property type="entry name" value="60S ribosomal protein-like L39"/>
    <property type="match status" value="1"/>
</dbReference>
<organism evidence="5 6">
    <name type="scientific">Planoprotostelium fungivorum</name>
    <dbReference type="NCBI Taxonomy" id="1890364"/>
    <lineage>
        <taxon>Eukaryota</taxon>
        <taxon>Amoebozoa</taxon>
        <taxon>Evosea</taxon>
        <taxon>Variosea</taxon>
        <taxon>Cavosteliida</taxon>
        <taxon>Cavosteliaceae</taxon>
        <taxon>Planoprotostelium</taxon>
    </lineage>
</organism>
<dbReference type="STRING" id="1890364.A0A2P6MSL1"/>
<dbReference type="GO" id="GO:0006412">
    <property type="term" value="P:translation"/>
    <property type="evidence" value="ECO:0007669"/>
    <property type="project" value="InterPro"/>
</dbReference>
<dbReference type="GO" id="GO:0022625">
    <property type="term" value="C:cytosolic large ribosomal subunit"/>
    <property type="evidence" value="ECO:0007669"/>
    <property type="project" value="TreeGrafter"/>
</dbReference>
<feature type="region of interest" description="Disordered" evidence="4">
    <location>
        <begin position="51"/>
        <end position="72"/>
    </location>
</feature>
<reference evidence="5 6" key="1">
    <citation type="journal article" date="2018" name="Genome Biol. Evol.">
        <title>Multiple Roots of Fruiting Body Formation in Amoebozoa.</title>
        <authorList>
            <person name="Hillmann F."/>
            <person name="Forbes G."/>
            <person name="Novohradska S."/>
            <person name="Ferling I."/>
            <person name="Riege K."/>
            <person name="Groth M."/>
            <person name="Westermann M."/>
            <person name="Marz M."/>
            <person name="Spaller T."/>
            <person name="Winckler T."/>
            <person name="Schaap P."/>
            <person name="Glockner G."/>
        </authorList>
    </citation>
    <scope>NUCLEOTIDE SEQUENCE [LARGE SCALE GENOMIC DNA]</scope>
    <source>
        <strain evidence="5 6">Jena</strain>
    </source>
</reference>
<name>A0A2P6MSL1_9EUKA</name>
<dbReference type="EMBL" id="MDYQ01000448">
    <property type="protein sequence ID" value="PRP74690.1"/>
    <property type="molecule type" value="Genomic_DNA"/>
</dbReference>
<keyword evidence="2" id="KW-0689">Ribosomal protein</keyword>
<evidence type="ECO:0000256" key="3">
    <source>
        <dbReference type="ARBA" id="ARBA00023274"/>
    </source>
</evidence>
<evidence type="ECO:0000256" key="2">
    <source>
        <dbReference type="ARBA" id="ARBA00022980"/>
    </source>
</evidence>
<dbReference type="GO" id="GO:0003735">
    <property type="term" value="F:structural constituent of ribosome"/>
    <property type="evidence" value="ECO:0007669"/>
    <property type="project" value="InterPro"/>
</dbReference>
<evidence type="ECO:0008006" key="7">
    <source>
        <dbReference type="Google" id="ProtNLM"/>
    </source>
</evidence>
<dbReference type="PANTHER" id="PTHR19970:SF0">
    <property type="entry name" value="LARGE RIBOSOMAL SUBUNIT PROTEIN EL39"/>
    <property type="match status" value="1"/>
</dbReference>
<comment type="caution">
    <text evidence="5">The sequence shown here is derived from an EMBL/GenBank/DDBJ whole genome shotgun (WGS) entry which is preliminary data.</text>
</comment>
<accession>A0A2P6MSL1</accession>
<sequence length="72" mass="8220">MIEEVRSDAFLQPSHKSLYKKLKLAKAQNINRPLPQWIRLRTGNTIRDVTGDVPSLTSKRERSICSQDKAQG</sequence>
<dbReference type="InterPro" id="IPR000077">
    <property type="entry name" value="Ribosomal_eL39"/>
</dbReference>
<dbReference type="PANTHER" id="PTHR19970">
    <property type="entry name" value="RIBOSOMAL PROTEIN L39E"/>
    <property type="match status" value="1"/>
</dbReference>
<proteinExistence type="inferred from homology"/>
<dbReference type="AlphaFoldDB" id="A0A2P6MSL1"/>
<dbReference type="Gene3D" id="1.10.1620.10">
    <property type="entry name" value="Ribosomal protein L39e"/>
    <property type="match status" value="1"/>
</dbReference>
<dbReference type="InterPro" id="IPR023626">
    <property type="entry name" value="Ribosomal_eL39_dom_sf"/>
</dbReference>
<evidence type="ECO:0000313" key="5">
    <source>
        <dbReference type="EMBL" id="PRP74690.1"/>
    </source>
</evidence>
<evidence type="ECO:0000313" key="6">
    <source>
        <dbReference type="Proteomes" id="UP000241769"/>
    </source>
</evidence>
<dbReference type="OrthoDB" id="6332053at2759"/>
<protein>
    <recommendedName>
        <fullName evidence="7">60S ribosomal protein L39</fullName>
    </recommendedName>
</protein>
<evidence type="ECO:0000256" key="4">
    <source>
        <dbReference type="SAM" id="MobiDB-lite"/>
    </source>
</evidence>
<gene>
    <name evidence="5" type="ORF">PROFUN_03612</name>
</gene>
<comment type="similarity">
    <text evidence="1">Belongs to the eukaryotic ribosomal protein eL39 family.</text>
</comment>
<keyword evidence="3" id="KW-0687">Ribonucleoprotein</keyword>
<evidence type="ECO:0000256" key="1">
    <source>
        <dbReference type="ARBA" id="ARBA00009339"/>
    </source>
</evidence>
<dbReference type="Pfam" id="PF00832">
    <property type="entry name" value="Ribosomal_L39"/>
    <property type="match status" value="1"/>
</dbReference>